<evidence type="ECO:0000256" key="1">
    <source>
        <dbReference type="SAM" id="MobiDB-lite"/>
    </source>
</evidence>
<feature type="region of interest" description="Disordered" evidence="1">
    <location>
        <begin position="275"/>
        <end position="295"/>
    </location>
</feature>
<dbReference type="Proteomes" id="UP000186601">
    <property type="component" value="Unassembled WGS sequence"/>
</dbReference>
<evidence type="ECO:0000313" key="4">
    <source>
        <dbReference type="Proteomes" id="UP000186601"/>
    </source>
</evidence>
<feature type="region of interest" description="Disordered" evidence="1">
    <location>
        <begin position="139"/>
        <end position="256"/>
    </location>
</feature>
<dbReference type="InterPro" id="IPR018851">
    <property type="entry name" value="Borealin_N"/>
</dbReference>
<sequence>MAAEADSKPAERKYSAEEKKQLLANLDLEVSHRAQQFESWLADALENFRVHQESHISRVPPLVRNITMREFAKYNGDIRACLRALNRERLGGEAEAIDKTTRKRKWVESQEAELKVGSNTGDLDAESSKGVKNARIMTATPKKAGPSNGVGTAQRARLPLVKTPATARMMQRIPSRAPSPSPYKPGPSRHPIPFPRLNSRPPSPSKLPSPSKPSSSTTHTLNVRLPSVPSFNPAISSASHPRWPRRDESMLSANGSPLANPLSLDLSGWLSKVTEVEGEEGGGSEHSVSKANRNRTNSIIVRSTSSNGLHSRTNSQTTIVVASQSQSNPRTNGFIPTRTPRATPPQEDTTLSDLGPSLPSLTALVAVPTQDGHLLEFNPFETTPGEIDALEGISDGAKKQAKEDMARLVMQAYLKTCGAADDLVPVAGFDK</sequence>
<dbReference type="OrthoDB" id="2392550at2759"/>
<reference evidence="3 4" key="1">
    <citation type="submission" date="2018-02" db="EMBL/GenBank/DDBJ databases">
        <title>Genome sequence of the basidiomycete white-rot fungus Phlebia centrifuga.</title>
        <authorList>
            <person name="Granchi Z."/>
            <person name="Peng M."/>
            <person name="de Vries R.P."/>
            <person name="Hilden K."/>
            <person name="Makela M.R."/>
            <person name="Grigoriev I."/>
            <person name="Riley R."/>
        </authorList>
    </citation>
    <scope>NUCLEOTIDE SEQUENCE [LARGE SCALE GENOMIC DNA]</scope>
    <source>
        <strain evidence="3 4">FBCC195</strain>
    </source>
</reference>
<organism evidence="3 4">
    <name type="scientific">Hermanssonia centrifuga</name>
    <dbReference type="NCBI Taxonomy" id="98765"/>
    <lineage>
        <taxon>Eukaryota</taxon>
        <taxon>Fungi</taxon>
        <taxon>Dikarya</taxon>
        <taxon>Basidiomycota</taxon>
        <taxon>Agaricomycotina</taxon>
        <taxon>Agaricomycetes</taxon>
        <taxon>Polyporales</taxon>
        <taxon>Meruliaceae</taxon>
        <taxon>Hermanssonia</taxon>
    </lineage>
</organism>
<accession>A0A2R6NDV9</accession>
<feature type="domain" description="Borealin N-terminal" evidence="2">
    <location>
        <begin position="18"/>
        <end position="73"/>
    </location>
</feature>
<evidence type="ECO:0000313" key="3">
    <source>
        <dbReference type="EMBL" id="PSR70545.1"/>
    </source>
</evidence>
<dbReference type="Pfam" id="PF10444">
    <property type="entry name" value="Nbl1_Borealin_N"/>
    <property type="match status" value="1"/>
</dbReference>
<keyword evidence="4" id="KW-1185">Reference proteome</keyword>
<feature type="compositionally biased region" description="Polar residues" evidence="1">
    <location>
        <begin position="229"/>
        <end position="239"/>
    </location>
</feature>
<dbReference type="EMBL" id="MLYV02001349">
    <property type="protein sequence ID" value="PSR70545.1"/>
    <property type="molecule type" value="Genomic_DNA"/>
</dbReference>
<dbReference type="STRING" id="98765.A0A2R6NDV9"/>
<feature type="compositionally biased region" description="Polar residues" evidence="1">
    <location>
        <begin position="321"/>
        <end position="331"/>
    </location>
</feature>
<proteinExistence type="predicted"/>
<protein>
    <recommendedName>
        <fullName evidence="2">Borealin N-terminal domain-containing protein</fullName>
    </recommendedName>
</protein>
<feature type="compositionally biased region" description="Pro residues" evidence="1">
    <location>
        <begin position="177"/>
        <end position="194"/>
    </location>
</feature>
<feature type="region of interest" description="Disordered" evidence="1">
    <location>
        <begin position="321"/>
        <end position="349"/>
    </location>
</feature>
<feature type="compositionally biased region" description="Pro residues" evidence="1">
    <location>
        <begin position="201"/>
        <end position="211"/>
    </location>
</feature>
<gene>
    <name evidence="3" type="ORF">PHLCEN_2v13584</name>
</gene>
<name>A0A2R6NDV9_9APHY</name>
<dbReference type="AlphaFoldDB" id="A0A2R6NDV9"/>
<evidence type="ECO:0000259" key="2">
    <source>
        <dbReference type="Pfam" id="PF10444"/>
    </source>
</evidence>
<comment type="caution">
    <text evidence="3">The sequence shown here is derived from an EMBL/GenBank/DDBJ whole genome shotgun (WGS) entry which is preliminary data.</text>
</comment>